<dbReference type="InterPro" id="IPR016439">
    <property type="entry name" value="Lag1/Lac1-like"/>
</dbReference>
<protein>
    <submittedName>
        <fullName evidence="7">ASC1-like protein 3</fullName>
    </submittedName>
</protein>
<comment type="caution">
    <text evidence="7">The sequence shown here is derived from an EMBL/GenBank/DDBJ whole genome shotgun (WGS) entry which is preliminary data.</text>
</comment>
<evidence type="ECO:0000256" key="5">
    <source>
        <dbReference type="SAM" id="Phobius"/>
    </source>
</evidence>
<evidence type="ECO:0000256" key="4">
    <source>
        <dbReference type="ARBA" id="ARBA00023136"/>
    </source>
</evidence>
<name>A0ABR2LSF3_9ASPA</name>
<feature type="transmembrane region" description="Helical" evidence="5">
    <location>
        <begin position="134"/>
        <end position="150"/>
    </location>
</feature>
<comment type="subcellular location">
    <subcellularLocation>
        <location evidence="1">Endoplasmic reticulum membrane</location>
        <topology evidence="1">Multi-pass membrane protein</topology>
    </subcellularLocation>
</comment>
<proteinExistence type="predicted"/>
<dbReference type="Pfam" id="PF03798">
    <property type="entry name" value="TRAM_LAG1_CLN8"/>
    <property type="match status" value="1"/>
</dbReference>
<evidence type="ECO:0000313" key="7">
    <source>
        <dbReference type="EMBL" id="KAK8949772.1"/>
    </source>
</evidence>
<feature type="transmembrane region" description="Helical" evidence="5">
    <location>
        <begin position="210"/>
        <end position="234"/>
    </location>
</feature>
<evidence type="ECO:0000256" key="1">
    <source>
        <dbReference type="ARBA" id="ARBA00004477"/>
    </source>
</evidence>
<keyword evidence="3 5" id="KW-1133">Transmembrane helix</keyword>
<dbReference type="Proteomes" id="UP001412067">
    <property type="component" value="Unassembled WGS sequence"/>
</dbReference>
<keyword evidence="2 5" id="KW-0812">Transmembrane</keyword>
<evidence type="ECO:0000259" key="6">
    <source>
        <dbReference type="Pfam" id="PF03798"/>
    </source>
</evidence>
<feature type="domain" description="TLC" evidence="6">
    <location>
        <begin position="177"/>
        <end position="250"/>
    </location>
</feature>
<evidence type="ECO:0000256" key="3">
    <source>
        <dbReference type="ARBA" id="ARBA00022989"/>
    </source>
</evidence>
<keyword evidence="4 5" id="KW-0472">Membrane</keyword>
<dbReference type="PANTHER" id="PTHR12560">
    <property type="entry name" value="LONGEVITY ASSURANCE FACTOR 1 LAG1"/>
    <property type="match status" value="1"/>
</dbReference>
<dbReference type="EMBL" id="JBBWWR010000015">
    <property type="protein sequence ID" value="KAK8949772.1"/>
    <property type="molecule type" value="Genomic_DNA"/>
</dbReference>
<accession>A0ABR2LSF3</accession>
<gene>
    <name evidence="7" type="ORF">KSP40_PGU004223</name>
</gene>
<reference evidence="7 8" key="1">
    <citation type="journal article" date="2022" name="Nat. Plants">
        <title>Genomes of leafy and leafless Platanthera orchids illuminate the evolution of mycoheterotrophy.</title>
        <authorList>
            <person name="Li M.H."/>
            <person name="Liu K.W."/>
            <person name="Li Z."/>
            <person name="Lu H.C."/>
            <person name="Ye Q.L."/>
            <person name="Zhang D."/>
            <person name="Wang J.Y."/>
            <person name="Li Y.F."/>
            <person name="Zhong Z.M."/>
            <person name="Liu X."/>
            <person name="Yu X."/>
            <person name="Liu D.K."/>
            <person name="Tu X.D."/>
            <person name="Liu B."/>
            <person name="Hao Y."/>
            <person name="Liao X.Y."/>
            <person name="Jiang Y.T."/>
            <person name="Sun W.H."/>
            <person name="Chen J."/>
            <person name="Chen Y.Q."/>
            <person name="Ai Y."/>
            <person name="Zhai J.W."/>
            <person name="Wu S.S."/>
            <person name="Zhou Z."/>
            <person name="Hsiao Y.Y."/>
            <person name="Wu W.L."/>
            <person name="Chen Y.Y."/>
            <person name="Lin Y.F."/>
            <person name="Hsu J.L."/>
            <person name="Li C.Y."/>
            <person name="Wang Z.W."/>
            <person name="Zhao X."/>
            <person name="Zhong W.Y."/>
            <person name="Ma X.K."/>
            <person name="Ma L."/>
            <person name="Huang J."/>
            <person name="Chen G.Z."/>
            <person name="Huang M.Z."/>
            <person name="Huang L."/>
            <person name="Peng D.H."/>
            <person name="Luo Y.B."/>
            <person name="Zou S.Q."/>
            <person name="Chen S.P."/>
            <person name="Lan S."/>
            <person name="Tsai W.C."/>
            <person name="Van de Peer Y."/>
            <person name="Liu Z.J."/>
        </authorList>
    </citation>
    <scope>NUCLEOTIDE SEQUENCE [LARGE SCALE GENOMIC DNA]</scope>
    <source>
        <strain evidence="7">Lor288</strain>
    </source>
</reference>
<dbReference type="PANTHER" id="PTHR12560:SF0">
    <property type="entry name" value="LD18904P"/>
    <property type="match status" value="1"/>
</dbReference>
<evidence type="ECO:0000313" key="8">
    <source>
        <dbReference type="Proteomes" id="UP001412067"/>
    </source>
</evidence>
<dbReference type="InterPro" id="IPR006634">
    <property type="entry name" value="TLC-dom"/>
</dbReference>
<evidence type="ECO:0000256" key="2">
    <source>
        <dbReference type="ARBA" id="ARBA00022692"/>
    </source>
</evidence>
<sequence>MCSILQDFMTSMDARLQDAEARRQDVMTTLLHKLDNLIAALSPKISPSFPPPLLLQSPSSSTADVPSFFEAIVPPATSTLLLPALTPPASPDHVPPLSVPTPPPSTPKDPFLLSVIVPSVTLPLLLTATQSDPFLLLVIALTTYLLLLLNTTPPTLPKPFCCLSFQRLRHYSPTPPPFFRIGTVILALHDASDVFLEGAKIFKYAEKEMAASLFFAFFALSWLLLRLFFFPFWIIRASSYYLIETLSKVCLHFTLVMEPFPGHSLRWDALCTGLPPIPLVGFVNCGDILYGRPFDYAPHGADQYRVMADMESSQARRLLRRMKAIDLGFVWPCGGGCERCDYEPLFVNV</sequence>
<keyword evidence="8" id="KW-1185">Reference proteome</keyword>
<organism evidence="7 8">
    <name type="scientific">Platanthera guangdongensis</name>
    <dbReference type="NCBI Taxonomy" id="2320717"/>
    <lineage>
        <taxon>Eukaryota</taxon>
        <taxon>Viridiplantae</taxon>
        <taxon>Streptophyta</taxon>
        <taxon>Embryophyta</taxon>
        <taxon>Tracheophyta</taxon>
        <taxon>Spermatophyta</taxon>
        <taxon>Magnoliopsida</taxon>
        <taxon>Liliopsida</taxon>
        <taxon>Asparagales</taxon>
        <taxon>Orchidaceae</taxon>
        <taxon>Orchidoideae</taxon>
        <taxon>Orchideae</taxon>
        <taxon>Orchidinae</taxon>
        <taxon>Platanthera</taxon>
    </lineage>
</organism>